<gene>
    <name evidence="1" type="ORF">RPERSI_LOCUS9542</name>
</gene>
<name>A0ACA9PB07_9GLOM</name>
<feature type="non-terminal residue" evidence="1">
    <location>
        <position position="250"/>
    </location>
</feature>
<accession>A0ACA9PB07</accession>
<dbReference type="Proteomes" id="UP000789920">
    <property type="component" value="Unassembled WGS sequence"/>
</dbReference>
<sequence>GSMVYKITTIKSDERNWLDYRDISTLSICDLRETIIERLKDTHGDLLSSDIKIPSDEWIHLQFCFTNTTTTRAMYYTGWFNIKFKVQSRMLRKNSEDAHYCAALFRCLREFCIQYHQWTCLIFADNKHKIPIGEDTAVSTGIRNRRSIVSQESTLAATDHDFSKLSLTPSVIFLYLFLMIFQDHFIMDRSLKRDSMSPESELLFRMTNTLDDIYNKVQKFSKLESELKEYILDVQELLNSRTEWLRLKNN</sequence>
<keyword evidence="2" id="KW-1185">Reference proteome</keyword>
<proteinExistence type="predicted"/>
<comment type="caution">
    <text evidence="1">The sequence shown here is derived from an EMBL/GenBank/DDBJ whole genome shotgun (WGS) entry which is preliminary data.</text>
</comment>
<feature type="non-terminal residue" evidence="1">
    <location>
        <position position="1"/>
    </location>
</feature>
<evidence type="ECO:0000313" key="1">
    <source>
        <dbReference type="EMBL" id="CAG8690863.1"/>
    </source>
</evidence>
<evidence type="ECO:0000313" key="2">
    <source>
        <dbReference type="Proteomes" id="UP000789920"/>
    </source>
</evidence>
<reference evidence="1" key="1">
    <citation type="submission" date="2021-06" db="EMBL/GenBank/DDBJ databases">
        <authorList>
            <person name="Kallberg Y."/>
            <person name="Tangrot J."/>
            <person name="Rosling A."/>
        </authorList>
    </citation>
    <scope>NUCLEOTIDE SEQUENCE</scope>
    <source>
        <strain evidence="1">MA461A</strain>
    </source>
</reference>
<organism evidence="1 2">
    <name type="scientific">Racocetra persica</name>
    <dbReference type="NCBI Taxonomy" id="160502"/>
    <lineage>
        <taxon>Eukaryota</taxon>
        <taxon>Fungi</taxon>
        <taxon>Fungi incertae sedis</taxon>
        <taxon>Mucoromycota</taxon>
        <taxon>Glomeromycotina</taxon>
        <taxon>Glomeromycetes</taxon>
        <taxon>Diversisporales</taxon>
        <taxon>Gigasporaceae</taxon>
        <taxon>Racocetra</taxon>
    </lineage>
</organism>
<dbReference type="EMBL" id="CAJVQC010018120">
    <property type="protein sequence ID" value="CAG8690863.1"/>
    <property type="molecule type" value="Genomic_DNA"/>
</dbReference>
<protein>
    <submittedName>
        <fullName evidence="1">13117_t:CDS:1</fullName>
    </submittedName>
</protein>